<dbReference type="AlphaFoldDB" id="A0A418MYW7"/>
<gene>
    <name evidence="2" type="ORF">D2L64_05915</name>
</gene>
<comment type="caution">
    <text evidence="2">The sequence shown here is derived from an EMBL/GenBank/DDBJ whole genome shotgun (WGS) entry which is preliminary data.</text>
</comment>
<protein>
    <submittedName>
        <fullName evidence="2">Lantibiotic dehydratase</fullName>
    </submittedName>
</protein>
<dbReference type="Pfam" id="PF04738">
    <property type="entry name" value="Lant_dehydr_N"/>
    <property type="match status" value="1"/>
</dbReference>
<evidence type="ECO:0000313" key="3">
    <source>
        <dbReference type="Proteomes" id="UP000283832"/>
    </source>
</evidence>
<dbReference type="InterPro" id="IPR006827">
    <property type="entry name" value="Lant_deHydtase_N"/>
</dbReference>
<name>A0A418MYW7_9ACTN</name>
<dbReference type="Proteomes" id="UP000283832">
    <property type="component" value="Unassembled WGS sequence"/>
</dbReference>
<reference evidence="2 3" key="1">
    <citation type="submission" date="2018-08" db="EMBL/GenBank/DDBJ databases">
        <title>Jishengella sp. nov., isolated from a root of Azadirachta indica A. Juss. var. siamensis Valenton.</title>
        <authorList>
            <person name="Kuncharoen N."/>
            <person name="Tanasupawat S."/>
            <person name="Kudo T."/>
            <person name="Ohkuma M."/>
        </authorList>
    </citation>
    <scope>NUCLEOTIDE SEQUENCE [LARGE SCALE GENOMIC DNA]</scope>
    <source>
        <strain evidence="2 3">AZ1-13</strain>
    </source>
</reference>
<dbReference type="EMBL" id="QXEC01000003">
    <property type="protein sequence ID" value="RIV40412.1"/>
    <property type="molecule type" value="Genomic_DNA"/>
</dbReference>
<evidence type="ECO:0000313" key="2">
    <source>
        <dbReference type="EMBL" id="RIV40412.1"/>
    </source>
</evidence>
<feature type="domain" description="Lantibiotic dehydratase N-terminal" evidence="1">
    <location>
        <begin position="134"/>
        <end position="809"/>
    </location>
</feature>
<organism evidence="2 3">
    <name type="scientific">Micromonospora radicis</name>
    <dbReference type="NCBI Taxonomy" id="1894971"/>
    <lineage>
        <taxon>Bacteria</taxon>
        <taxon>Bacillati</taxon>
        <taxon>Actinomycetota</taxon>
        <taxon>Actinomycetes</taxon>
        <taxon>Micromonosporales</taxon>
        <taxon>Micromonosporaceae</taxon>
        <taxon>Micromonospora</taxon>
    </lineage>
</organism>
<sequence length="897" mass="100143">MTRVAGLPLATVGALRCPDSYRWAEQTLRAEQSLTETAGVLSDLLHDLVNDNDDDLVRRQLLRLRRQVFNNRLPAHPSAAVTLVAGLNPDTAERLTRWLAARRRLDELRAEGGRIVGAEVAGTTARLRQLAAEDRLRRGVLLASPSLDAQLDAFIDGGADRPDKKERRTIRSVLSYLYRTACKPSPFSTFTAVGVGRLTQAADAGHHVRVADDWPSQPRVNVVVLGRLAETVLADPRRRADLPVQAASGWRNDEDRVRFVRRWVTTGDDNAAVTFDASSDRLYFLQRTGVLERMLRMMAHTPGVTFGKLTEWLGATERATPDECDRYLAALLHLGMLQFPCLQTDVHTRDPLRGFQAALRGIARPWADELADGLAAPITYVDRYALAGHAERRQLLGQLRTSLHELQTNLGDQDATLPRTLLYEDVRAGTDELTLDRQAWHGLLADSLRSVERILPAFDVTLPQRITFTGYFLARYGHGGRCDDLLKLVHDFHEDFFDQYLTFNGRPKAFEDGEYVPEVNWLRLPGITALDDARRELLVRMRDIWATSGQAEEVRLDEPTVAAVAAHLAPVTTRFGPQSHFLQVQDRPGDPVAVLNQSYGGLYFPFSRFTHCFDAPHDAPETDGLAHQLLRQSAQTAPAGAVLAEITGGAVVTNLNLHGRLTRYQIVCPGETSSVPAEDQLHLDDLYLEHDVTEARLVLRSHRLAREIIPVYLGYLVPLALPEIPRTLLLLSPSSLAPVNLWGGVPDGEPRDGVRYRPRVRHRNLVLSRRSWTVDGKDLPRLSPTDTDEDWFLAWQRWRRTHALPARTFATVTATAGDGRSRSGKPQYVDFASYLSLYALNGLLQDPQARVVFREMLPDEDALHTRSNRGAHVAELAVETLRAPSTLPAAPRQDPQP</sequence>
<proteinExistence type="predicted"/>
<evidence type="ECO:0000259" key="1">
    <source>
        <dbReference type="Pfam" id="PF04738"/>
    </source>
</evidence>
<dbReference type="OrthoDB" id="2442707at2"/>
<accession>A0A418MYW7</accession>
<keyword evidence="3" id="KW-1185">Reference proteome</keyword>